<evidence type="ECO:0000256" key="1">
    <source>
        <dbReference type="SAM" id="Phobius"/>
    </source>
</evidence>
<feature type="transmembrane region" description="Helical" evidence="1">
    <location>
        <begin position="284"/>
        <end position="305"/>
    </location>
</feature>
<feature type="transmembrane region" description="Helical" evidence="1">
    <location>
        <begin position="349"/>
        <end position="367"/>
    </location>
</feature>
<evidence type="ECO:0000313" key="2">
    <source>
        <dbReference type="EMBL" id="MDP8148652.1"/>
    </source>
</evidence>
<dbReference type="Pfam" id="PF06772">
    <property type="entry name" value="LtrA"/>
    <property type="match status" value="1"/>
</dbReference>
<reference evidence="2 3" key="1">
    <citation type="journal article" date="2023" name="Front. Microbiol.">
        <title>Phylogeography and host specificity of Pasteurellaceae pathogenic to sea-farmed fish in the north-east Atlantic.</title>
        <authorList>
            <person name="Gulla S."/>
            <person name="Colquhoun D.J."/>
            <person name="Olsen A.B."/>
            <person name="Spilsberg B."/>
            <person name="Lagesen K."/>
            <person name="Aakesson C.P."/>
            <person name="Strom S."/>
            <person name="Manji F."/>
            <person name="Birkbeck T.H."/>
            <person name="Nilsen H.K."/>
        </authorList>
    </citation>
    <scope>NUCLEOTIDE SEQUENCE [LARGE SCALE GENOMIC DNA]</scope>
    <source>
        <strain evidence="2 3">NVIB3131</strain>
    </source>
</reference>
<feature type="transmembrane region" description="Helical" evidence="1">
    <location>
        <begin position="213"/>
        <end position="233"/>
    </location>
</feature>
<feature type="transmembrane region" description="Helical" evidence="1">
    <location>
        <begin position="239"/>
        <end position="264"/>
    </location>
</feature>
<dbReference type="PANTHER" id="PTHR36840">
    <property type="entry name" value="BLL5714 PROTEIN"/>
    <property type="match status" value="1"/>
</dbReference>
<comment type="caution">
    <text evidence="2">The sequence shown here is derived from an EMBL/GenBank/DDBJ whole genome shotgun (WGS) entry which is preliminary data.</text>
</comment>
<dbReference type="AlphaFoldDB" id="A0AAW8CIY2"/>
<feature type="transmembrane region" description="Helical" evidence="1">
    <location>
        <begin position="91"/>
        <end position="111"/>
    </location>
</feature>
<accession>A0AAW8CIY2</accession>
<dbReference type="RefSeq" id="WP_306347037.1">
    <property type="nucleotide sequence ID" value="NZ_JASAVU010000007.1"/>
</dbReference>
<dbReference type="InterPro" id="IPR010640">
    <property type="entry name" value="Low_temperature_requirement_A"/>
</dbReference>
<protein>
    <submittedName>
        <fullName evidence="2">Low temperature requirement protein A</fullName>
    </submittedName>
</protein>
<sequence>MKLLINHFRIWWQKPADITQRNPNREVSQLELFYDLVYVAIIIQLTHIVVGNISITSVLAYVSLFLMMFWAWFNGSLYHELHGNHDLKTRFVIFLQMICLIGMGIFIHSIFDGGYQGFAISYGLFLGLFTILWWRTGVHDVDHKPISQPFVYLFCLMTIAFFVSVFTPAKISYFIWIIAVFFSLIFTLFSMIKENKKAKAEQLEAIRNIGESFVERLGLLGIIILGEGVASIVSGSTHIHHWTILNILNVIGSFILLVTLWWIFFDFISRRLPKKDNYSKSMWLGLHFPLMASLGLIDTGILNLLEYVQTPHLADKLVLIIPIIIFLLSCIGLMKVIKVSDGLKFIYKNADMPMILAIVGLLILLFLPINTTILIWLSIACLLAPIYSAFLMWIEWKSEETIN</sequence>
<gene>
    <name evidence="2" type="ORF">QJU57_06135</name>
</gene>
<name>A0AAW8CIY2_9PAST</name>
<keyword evidence="3" id="KW-1185">Reference proteome</keyword>
<feature type="transmembrane region" description="Helical" evidence="1">
    <location>
        <begin position="173"/>
        <end position="192"/>
    </location>
</feature>
<dbReference type="GeneID" id="300271054"/>
<dbReference type="PANTHER" id="PTHR36840:SF1">
    <property type="entry name" value="BLL5714 PROTEIN"/>
    <property type="match status" value="1"/>
</dbReference>
<feature type="transmembrane region" description="Helical" evidence="1">
    <location>
        <begin position="59"/>
        <end position="79"/>
    </location>
</feature>
<feature type="transmembrane region" description="Helical" evidence="1">
    <location>
        <begin position="117"/>
        <end position="138"/>
    </location>
</feature>
<proteinExistence type="predicted"/>
<keyword evidence="1" id="KW-1133">Transmembrane helix</keyword>
<dbReference type="Proteomes" id="UP001226020">
    <property type="component" value="Unassembled WGS sequence"/>
</dbReference>
<evidence type="ECO:0000313" key="3">
    <source>
        <dbReference type="Proteomes" id="UP001226020"/>
    </source>
</evidence>
<dbReference type="EMBL" id="JASAXT010000009">
    <property type="protein sequence ID" value="MDP8148652.1"/>
    <property type="molecule type" value="Genomic_DNA"/>
</dbReference>
<keyword evidence="1" id="KW-0812">Transmembrane</keyword>
<organism evidence="2 3">
    <name type="scientific">Phocoenobacter atlanticus subsp. atlanticus</name>
    <dbReference type="NCBI Taxonomy" id="3061285"/>
    <lineage>
        <taxon>Bacteria</taxon>
        <taxon>Pseudomonadati</taxon>
        <taxon>Pseudomonadota</taxon>
        <taxon>Gammaproteobacteria</taxon>
        <taxon>Pasteurellales</taxon>
        <taxon>Pasteurellaceae</taxon>
        <taxon>Phocoenobacter</taxon>
        <taxon>Phocoenobacter atlanticus</taxon>
    </lineage>
</organism>
<feature type="transmembrane region" description="Helical" evidence="1">
    <location>
        <begin position="373"/>
        <end position="394"/>
    </location>
</feature>
<feature type="transmembrane region" description="Helical" evidence="1">
    <location>
        <begin position="317"/>
        <end position="337"/>
    </location>
</feature>
<keyword evidence="1" id="KW-0472">Membrane</keyword>
<feature type="transmembrane region" description="Helical" evidence="1">
    <location>
        <begin position="150"/>
        <end position="167"/>
    </location>
</feature>